<dbReference type="Pfam" id="PF00069">
    <property type="entry name" value="Pkinase"/>
    <property type="match status" value="1"/>
</dbReference>
<feature type="binding site" evidence="6">
    <location>
        <position position="272"/>
    </location>
    <ligand>
        <name>ATP</name>
        <dbReference type="ChEBI" id="CHEBI:30616"/>
    </ligand>
</feature>
<dbReference type="InterPro" id="IPR032549">
    <property type="entry name" value="DUF4939"/>
</dbReference>
<dbReference type="GO" id="GO:0035556">
    <property type="term" value="P:intracellular signal transduction"/>
    <property type="evidence" value="ECO:0007669"/>
    <property type="project" value="UniProtKB-ARBA"/>
</dbReference>
<keyword evidence="3 6" id="KW-0547">Nucleotide-binding</keyword>
<keyword evidence="1" id="KW-0723">Serine/threonine-protein kinase</keyword>
<name>A0AA47NPQ4_MERPO</name>
<keyword evidence="4 8" id="KW-0418">Kinase</keyword>
<reference evidence="8" key="1">
    <citation type="journal article" date="2023" name="Front. Mar. Sci.">
        <title>A new Merluccius polli reference genome to investigate the effects of global change in West African waters.</title>
        <authorList>
            <person name="Mateo J.L."/>
            <person name="Blanco-Fernandez C."/>
            <person name="Garcia-Vazquez E."/>
            <person name="Machado-Schiaffino G."/>
        </authorList>
    </citation>
    <scope>NUCLEOTIDE SEQUENCE</scope>
    <source>
        <strain evidence="8">C29</strain>
        <tissue evidence="8">Fin</tissue>
    </source>
</reference>
<dbReference type="PROSITE" id="PS50011">
    <property type="entry name" value="PROTEIN_KINASE_DOM"/>
    <property type="match status" value="1"/>
</dbReference>
<evidence type="ECO:0000256" key="4">
    <source>
        <dbReference type="ARBA" id="ARBA00022777"/>
    </source>
</evidence>
<comment type="caution">
    <text evidence="8">The sequence shown here is derived from an EMBL/GenBank/DDBJ whole genome shotgun (WGS) entry which is preliminary data.</text>
</comment>
<dbReference type="GO" id="GO:0004674">
    <property type="term" value="F:protein serine/threonine kinase activity"/>
    <property type="evidence" value="ECO:0007669"/>
    <property type="project" value="UniProtKB-KW"/>
</dbReference>
<dbReference type="AlphaFoldDB" id="A0AA47NPQ4"/>
<dbReference type="GO" id="GO:0005524">
    <property type="term" value="F:ATP binding"/>
    <property type="evidence" value="ECO:0007669"/>
    <property type="project" value="UniProtKB-UniRule"/>
</dbReference>
<keyword evidence="5 6" id="KW-0067">ATP-binding</keyword>
<dbReference type="Proteomes" id="UP001174136">
    <property type="component" value="Unassembled WGS sequence"/>
</dbReference>
<gene>
    <name evidence="8" type="primary">CDKL3_1</name>
    <name evidence="8" type="ORF">N1851_030940</name>
</gene>
<evidence type="ECO:0000313" key="9">
    <source>
        <dbReference type="Proteomes" id="UP001174136"/>
    </source>
</evidence>
<evidence type="ECO:0000256" key="5">
    <source>
        <dbReference type="ARBA" id="ARBA00022840"/>
    </source>
</evidence>
<sequence>MTPACLTTHLLPDPVADPSPVRLPARCRPIACPTTCPLPTHHLPEYPPVADPSPVRLPACCQPIACPTTRLLPTHRLSDYPPVADPPPNELANMYPADTEAFHRAISHQQAQLGQHDQALQEITSSLPVPVPSPPVSFREPFIPAPEPYGGDLGQCRSFLLQCSLVFELQPQTYATDKARIAYLIGSLRGEALTWATAVWERGSAACSDYSMFTEEMRRVFDHPNESTKDELQSIFAKMDNFAVLGLLGEGSFGTVMKCRNNTNGQLFAVKKFFPLNRQQMNKAIDTEFRLLSGLQHDNLIKVLSTFIEKGLLHCVGAHGPQQP</sequence>
<dbReference type="InterPro" id="IPR000719">
    <property type="entry name" value="Prot_kinase_dom"/>
</dbReference>
<proteinExistence type="predicted"/>
<keyword evidence="9" id="KW-1185">Reference proteome</keyword>
<dbReference type="Gene3D" id="3.30.200.20">
    <property type="entry name" value="Phosphorylase Kinase, domain 1"/>
    <property type="match status" value="1"/>
</dbReference>
<evidence type="ECO:0000313" key="8">
    <source>
        <dbReference type="EMBL" id="KAK0133566.1"/>
    </source>
</evidence>
<dbReference type="EMBL" id="JAOPHQ010005981">
    <property type="protein sequence ID" value="KAK0133566.1"/>
    <property type="molecule type" value="Genomic_DNA"/>
</dbReference>
<evidence type="ECO:0000256" key="3">
    <source>
        <dbReference type="ARBA" id="ARBA00022741"/>
    </source>
</evidence>
<evidence type="ECO:0000256" key="6">
    <source>
        <dbReference type="PROSITE-ProRule" id="PRU10141"/>
    </source>
</evidence>
<evidence type="ECO:0000259" key="7">
    <source>
        <dbReference type="PROSITE" id="PS50011"/>
    </source>
</evidence>
<evidence type="ECO:0000256" key="1">
    <source>
        <dbReference type="ARBA" id="ARBA00022527"/>
    </source>
</evidence>
<dbReference type="InterPro" id="IPR017441">
    <property type="entry name" value="Protein_kinase_ATP_BS"/>
</dbReference>
<dbReference type="SUPFAM" id="SSF56112">
    <property type="entry name" value="Protein kinase-like (PK-like)"/>
    <property type="match status" value="1"/>
</dbReference>
<dbReference type="PANTHER" id="PTHR11584:SF369">
    <property type="entry name" value="MITOGEN-ACTIVATED PROTEIN KINASE KINASE KINASE 19-RELATED"/>
    <property type="match status" value="1"/>
</dbReference>
<accession>A0AA47NPQ4</accession>
<dbReference type="InterPro" id="IPR011009">
    <property type="entry name" value="Kinase-like_dom_sf"/>
</dbReference>
<evidence type="ECO:0000256" key="2">
    <source>
        <dbReference type="ARBA" id="ARBA00022679"/>
    </source>
</evidence>
<dbReference type="Pfam" id="PF16297">
    <property type="entry name" value="DUF4939"/>
    <property type="match status" value="1"/>
</dbReference>
<protein>
    <submittedName>
        <fullName evidence="8">Cyclin-dependent kinase-like 3</fullName>
    </submittedName>
</protein>
<organism evidence="8 9">
    <name type="scientific">Merluccius polli</name>
    <name type="common">Benguela hake</name>
    <name type="synonym">Merluccius cadenati</name>
    <dbReference type="NCBI Taxonomy" id="89951"/>
    <lineage>
        <taxon>Eukaryota</taxon>
        <taxon>Metazoa</taxon>
        <taxon>Chordata</taxon>
        <taxon>Craniata</taxon>
        <taxon>Vertebrata</taxon>
        <taxon>Euteleostomi</taxon>
        <taxon>Actinopterygii</taxon>
        <taxon>Neopterygii</taxon>
        <taxon>Teleostei</taxon>
        <taxon>Neoteleostei</taxon>
        <taxon>Acanthomorphata</taxon>
        <taxon>Zeiogadaria</taxon>
        <taxon>Gadariae</taxon>
        <taxon>Gadiformes</taxon>
        <taxon>Gadoidei</taxon>
        <taxon>Merlucciidae</taxon>
        <taxon>Merluccius</taxon>
    </lineage>
</organism>
<keyword evidence="2" id="KW-0808">Transferase</keyword>
<dbReference type="PROSITE" id="PS00107">
    <property type="entry name" value="PROTEIN_KINASE_ATP"/>
    <property type="match status" value="1"/>
</dbReference>
<feature type="domain" description="Protein kinase" evidence="7">
    <location>
        <begin position="242"/>
        <end position="324"/>
    </location>
</feature>
<dbReference type="PANTHER" id="PTHR11584">
    <property type="entry name" value="SERINE/THREONINE PROTEIN KINASE"/>
    <property type="match status" value="1"/>
</dbReference>